<organism evidence="5 6">
    <name type="scientific">Helcococcus kunzii ATCC 51366</name>
    <dbReference type="NCBI Taxonomy" id="883114"/>
    <lineage>
        <taxon>Bacteria</taxon>
        <taxon>Bacillati</taxon>
        <taxon>Bacillota</taxon>
        <taxon>Tissierellia</taxon>
        <taxon>Tissierellales</taxon>
        <taxon>Peptoniphilaceae</taxon>
        <taxon>Helcococcus</taxon>
    </lineage>
</organism>
<comment type="caution">
    <text evidence="5">The sequence shown here is derived from an EMBL/GenBank/DDBJ whole genome shotgun (WGS) entry which is preliminary data.</text>
</comment>
<dbReference type="RefSeq" id="WP_005397571.1">
    <property type="nucleotide sequence ID" value="NZ_JH601088.1"/>
</dbReference>
<protein>
    <recommendedName>
        <fullName evidence="4">ABC transporter domain-containing protein</fullName>
    </recommendedName>
</protein>
<dbReference type="Proteomes" id="UP000004191">
    <property type="component" value="Unassembled WGS sequence"/>
</dbReference>
<dbReference type="GeneID" id="96998477"/>
<dbReference type="eggNOG" id="COG1136">
    <property type="taxonomic scope" value="Bacteria"/>
</dbReference>
<dbReference type="InterPro" id="IPR003593">
    <property type="entry name" value="AAA+_ATPase"/>
</dbReference>
<dbReference type="HOGENOM" id="CLU_000604_1_22_9"/>
<dbReference type="AlphaFoldDB" id="H3NM98"/>
<dbReference type="EMBL" id="AGEI01000012">
    <property type="protein sequence ID" value="EHR35507.1"/>
    <property type="molecule type" value="Genomic_DNA"/>
</dbReference>
<dbReference type="InterPro" id="IPR027417">
    <property type="entry name" value="P-loop_NTPase"/>
</dbReference>
<name>H3NM98_9FIRM</name>
<evidence type="ECO:0000313" key="5">
    <source>
        <dbReference type="EMBL" id="EHR35507.1"/>
    </source>
</evidence>
<feature type="domain" description="ABC transporter" evidence="4">
    <location>
        <begin position="4"/>
        <end position="221"/>
    </location>
</feature>
<dbReference type="STRING" id="883114.HMPREF9709_00459"/>
<dbReference type="PROSITE" id="PS50893">
    <property type="entry name" value="ABC_TRANSPORTER_2"/>
    <property type="match status" value="1"/>
</dbReference>
<keyword evidence="2" id="KW-0547">Nucleotide-binding</keyword>
<proteinExistence type="inferred from homology"/>
<keyword evidence="6" id="KW-1185">Reference proteome</keyword>
<evidence type="ECO:0000313" key="6">
    <source>
        <dbReference type="Proteomes" id="UP000004191"/>
    </source>
</evidence>
<dbReference type="OrthoDB" id="5675710at2"/>
<dbReference type="SUPFAM" id="SSF52540">
    <property type="entry name" value="P-loop containing nucleoside triphosphate hydrolases"/>
    <property type="match status" value="1"/>
</dbReference>
<evidence type="ECO:0000259" key="4">
    <source>
        <dbReference type="PROSITE" id="PS50893"/>
    </source>
</evidence>
<reference evidence="5 6" key="1">
    <citation type="submission" date="2012-01" db="EMBL/GenBank/DDBJ databases">
        <title>The Genome Sequence of Helcococcus kunzii ATCC 51366.</title>
        <authorList>
            <consortium name="The Broad Institute Genome Sequencing Platform"/>
            <person name="Earl A."/>
            <person name="Ward D."/>
            <person name="Feldgarden M."/>
            <person name="Gevers D."/>
            <person name="Huys G."/>
            <person name="Young S.K."/>
            <person name="Zeng Q."/>
            <person name="Gargeya S."/>
            <person name="Fitzgerald M."/>
            <person name="Haas B."/>
            <person name="Abouelleil A."/>
            <person name="Alvarado L."/>
            <person name="Arachchi H.M."/>
            <person name="Berlin A."/>
            <person name="Chapman S.B."/>
            <person name="Gearin G."/>
            <person name="Goldberg J."/>
            <person name="Griggs A."/>
            <person name="Gujja S."/>
            <person name="Hansen M."/>
            <person name="Heiman D."/>
            <person name="Howarth C."/>
            <person name="Larimer J."/>
            <person name="Lui A."/>
            <person name="MacDonald P.J.P."/>
            <person name="McCowen C."/>
            <person name="Montmayeur A."/>
            <person name="Murphy C."/>
            <person name="Neiman D."/>
            <person name="Pearson M."/>
            <person name="Priest M."/>
            <person name="Roberts A."/>
            <person name="Saif S."/>
            <person name="Shea T."/>
            <person name="Sisk P."/>
            <person name="Stolte C."/>
            <person name="Sykes S."/>
            <person name="Wortman J."/>
            <person name="Nusbaum C."/>
            <person name="Birren B."/>
        </authorList>
    </citation>
    <scope>NUCLEOTIDE SEQUENCE [LARGE SCALE GENOMIC DNA]</scope>
    <source>
        <strain evidence="5 6">ATCC 51366</strain>
    </source>
</reference>
<dbReference type="GO" id="GO:0005524">
    <property type="term" value="F:ATP binding"/>
    <property type="evidence" value="ECO:0007669"/>
    <property type="project" value="UniProtKB-KW"/>
</dbReference>
<dbReference type="Pfam" id="PF00005">
    <property type="entry name" value="ABC_tran"/>
    <property type="match status" value="1"/>
</dbReference>
<dbReference type="InterPro" id="IPR003439">
    <property type="entry name" value="ABC_transporter-like_ATP-bd"/>
</dbReference>
<gene>
    <name evidence="5" type="ORF">HMPREF9709_00459</name>
</gene>
<comment type="similarity">
    <text evidence="1">Belongs to the ABC transporter superfamily.</text>
</comment>
<evidence type="ECO:0000256" key="1">
    <source>
        <dbReference type="ARBA" id="ARBA00005417"/>
    </source>
</evidence>
<dbReference type="PANTHER" id="PTHR42798:SF7">
    <property type="entry name" value="ALPHA-D-RIBOSE 1-METHYLPHOSPHONATE 5-TRIPHOSPHATE SYNTHASE SUBUNIT PHNL"/>
    <property type="match status" value="1"/>
</dbReference>
<dbReference type="PANTHER" id="PTHR42798">
    <property type="entry name" value="LIPOPROTEIN-RELEASING SYSTEM ATP-BINDING PROTEIN LOLD"/>
    <property type="match status" value="1"/>
</dbReference>
<dbReference type="SMART" id="SM00382">
    <property type="entry name" value="AAA"/>
    <property type="match status" value="1"/>
</dbReference>
<evidence type="ECO:0000256" key="3">
    <source>
        <dbReference type="ARBA" id="ARBA00022840"/>
    </source>
</evidence>
<evidence type="ECO:0000256" key="2">
    <source>
        <dbReference type="ARBA" id="ARBA00022741"/>
    </source>
</evidence>
<dbReference type="Gene3D" id="3.40.50.300">
    <property type="entry name" value="P-loop containing nucleotide triphosphate hydrolases"/>
    <property type="match status" value="1"/>
</dbReference>
<dbReference type="GO" id="GO:0016887">
    <property type="term" value="F:ATP hydrolysis activity"/>
    <property type="evidence" value="ECO:0007669"/>
    <property type="project" value="InterPro"/>
</dbReference>
<accession>H3NM98</accession>
<keyword evidence="3" id="KW-0067">ATP-binding</keyword>
<sequence length="221" mass="25128">MIVLNNINLSFGNKEVKQKVLKDLNVKFVKDDLVTIMGKSGSGKSSLLKILAGFLLEDSGEIMIDSRDLKELSVEDRVNYLSRFISFVWQDFKLIDEINIKNNILLPLNIHKLKFDEEYFEYLINELEISNLMKKFPNQLSGGEKQRCAIARALITKPKVLLADEPTGALDEKTGNKLVDIIKNVLSNFVDLVIIVTHDKNIAAIGNKKYNLIDGRLEQYE</sequence>